<dbReference type="Proteomes" id="UP000683360">
    <property type="component" value="Unassembled WGS sequence"/>
</dbReference>
<feature type="transmembrane region" description="Helical" evidence="1">
    <location>
        <begin position="367"/>
        <end position="392"/>
    </location>
</feature>
<protein>
    <submittedName>
        <fullName evidence="2">Uncharacterized protein</fullName>
    </submittedName>
</protein>
<accession>A0A8S3TTJ2</accession>
<sequence>MGNIRLVFGANGCSKKNSDYYIAPPNSCLDHVVRILNYLGSEAVHHIDVILNTRTDMDLNQQHRKIFLILMCLCSFLKLLYSSNVVINDQNCMYNNSVFVNKTSPSINFSSSISASLLRSTCLIHIRYTDFQPRLKYNATVGLIGNKTLYGMIVVHVFAGHPNLSRPVKTFYALNENWSGHLPSSDMYIKFVSLVKTEFTISVSMKECLKNCYELNMPSIIPTTIVELPRQCSTTHCLDNHAVSYVLRASSQLHTEPCHLYFPVTSNAQICITVGSYCCRDVNNCHIATISVDQAVYFTLNKEIYRPWCLPWTITGRTLTFNWKNAGLIEHTVCTVTIFSNTSNHGQCSLPSTTVSSNGVGEENNSVLIATVSAGVAAMLIISTIIVGYFMISNRRQPAQSGQVVNYFHHQSSVTGDSRCTMTPPPYSIAVGESHLSNSNDLTSILLNRDMIQNNL</sequence>
<dbReference type="EMBL" id="CAJPWZ010002372">
    <property type="protein sequence ID" value="CAG2237036.1"/>
    <property type="molecule type" value="Genomic_DNA"/>
</dbReference>
<dbReference type="OrthoDB" id="6112870at2759"/>
<evidence type="ECO:0000313" key="2">
    <source>
        <dbReference type="EMBL" id="CAG2237036.1"/>
    </source>
</evidence>
<dbReference type="AlphaFoldDB" id="A0A8S3TTJ2"/>
<keyword evidence="1" id="KW-0812">Transmembrane</keyword>
<organism evidence="2 3">
    <name type="scientific">Mytilus edulis</name>
    <name type="common">Blue mussel</name>
    <dbReference type="NCBI Taxonomy" id="6550"/>
    <lineage>
        <taxon>Eukaryota</taxon>
        <taxon>Metazoa</taxon>
        <taxon>Spiralia</taxon>
        <taxon>Lophotrochozoa</taxon>
        <taxon>Mollusca</taxon>
        <taxon>Bivalvia</taxon>
        <taxon>Autobranchia</taxon>
        <taxon>Pteriomorphia</taxon>
        <taxon>Mytilida</taxon>
        <taxon>Mytiloidea</taxon>
        <taxon>Mytilidae</taxon>
        <taxon>Mytilinae</taxon>
        <taxon>Mytilus</taxon>
    </lineage>
</organism>
<evidence type="ECO:0000313" key="3">
    <source>
        <dbReference type="Proteomes" id="UP000683360"/>
    </source>
</evidence>
<comment type="caution">
    <text evidence="2">The sequence shown here is derived from an EMBL/GenBank/DDBJ whole genome shotgun (WGS) entry which is preliminary data.</text>
</comment>
<name>A0A8S3TTJ2_MYTED</name>
<evidence type="ECO:0000256" key="1">
    <source>
        <dbReference type="SAM" id="Phobius"/>
    </source>
</evidence>
<gene>
    <name evidence="2" type="ORF">MEDL_49508</name>
</gene>
<reference evidence="2" key="1">
    <citation type="submission" date="2021-03" db="EMBL/GenBank/DDBJ databases">
        <authorList>
            <person name="Bekaert M."/>
        </authorList>
    </citation>
    <scope>NUCLEOTIDE SEQUENCE</scope>
</reference>
<keyword evidence="1" id="KW-1133">Transmembrane helix</keyword>
<proteinExistence type="predicted"/>
<keyword evidence="1" id="KW-0472">Membrane</keyword>
<keyword evidence="3" id="KW-1185">Reference proteome</keyword>